<dbReference type="Pfam" id="PF04427">
    <property type="entry name" value="Brix"/>
    <property type="match status" value="1"/>
</dbReference>
<dbReference type="OrthoDB" id="407658at2759"/>
<evidence type="ECO:0000256" key="3">
    <source>
        <dbReference type="ARBA" id="ARBA00023242"/>
    </source>
</evidence>
<dbReference type="InterPro" id="IPR039770">
    <property type="entry name" value="Rpf2"/>
</dbReference>
<feature type="compositionally biased region" description="Basic residues" evidence="5">
    <location>
        <begin position="1"/>
        <end position="14"/>
    </location>
</feature>
<dbReference type="GO" id="GO:0000027">
    <property type="term" value="P:ribosomal large subunit assembly"/>
    <property type="evidence" value="ECO:0007669"/>
    <property type="project" value="InterPro"/>
</dbReference>
<dbReference type="PROSITE" id="PS50833">
    <property type="entry name" value="BRIX"/>
    <property type="match status" value="1"/>
</dbReference>
<protein>
    <recommendedName>
        <fullName evidence="4">Ribosome production factor 2 homolog</fullName>
    </recommendedName>
    <alternativeName>
        <fullName evidence="4">Ribosome biogenesis protein RPF2 homolog</fullName>
    </alternativeName>
</protein>
<dbReference type="PANTHER" id="PTHR12728:SF0">
    <property type="entry name" value="RIBOSOME PRODUCTION FACTOR 2 HOMOLOG"/>
    <property type="match status" value="1"/>
</dbReference>
<feature type="region of interest" description="Disordered" evidence="5">
    <location>
        <begin position="286"/>
        <end position="327"/>
    </location>
</feature>
<dbReference type="EMBL" id="JANBPU010000014">
    <property type="protein sequence ID" value="KAJ1920388.1"/>
    <property type="molecule type" value="Genomic_DNA"/>
</dbReference>
<dbReference type="GO" id="GO:0019843">
    <property type="term" value="F:rRNA binding"/>
    <property type="evidence" value="ECO:0007669"/>
    <property type="project" value="UniProtKB-UniRule"/>
</dbReference>
<feature type="domain" description="Brix" evidence="6">
    <location>
        <begin position="28"/>
        <end position="238"/>
    </location>
</feature>
<feature type="compositionally biased region" description="Polar residues" evidence="5">
    <location>
        <begin position="303"/>
        <end position="312"/>
    </location>
</feature>
<keyword evidence="3 4" id="KW-0539">Nucleus</keyword>
<evidence type="ECO:0000256" key="2">
    <source>
        <dbReference type="ARBA" id="ARBA00010782"/>
    </source>
</evidence>
<reference evidence="7" key="1">
    <citation type="submission" date="2022-07" db="EMBL/GenBank/DDBJ databases">
        <title>Phylogenomic reconstructions and comparative analyses of Kickxellomycotina fungi.</title>
        <authorList>
            <person name="Reynolds N.K."/>
            <person name="Stajich J.E."/>
            <person name="Barry K."/>
            <person name="Grigoriev I.V."/>
            <person name="Crous P."/>
            <person name="Smith M.E."/>
        </authorList>
    </citation>
    <scope>NUCLEOTIDE SEQUENCE</scope>
    <source>
        <strain evidence="7">NBRC 100468</strain>
    </source>
</reference>
<dbReference type="GO" id="GO:0000463">
    <property type="term" value="P:maturation of LSU-rRNA from tricistronic rRNA transcript (SSU-rRNA, 5.8S rRNA, LSU-rRNA)"/>
    <property type="evidence" value="ECO:0007669"/>
    <property type="project" value="TreeGrafter"/>
</dbReference>
<evidence type="ECO:0000313" key="8">
    <source>
        <dbReference type="Proteomes" id="UP001150538"/>
    </source>
</evidence>
<evidence type="ECO:0000259" key="6">
    <source>
        <dbReference type="PROSITE" id="PS50833"/>
    </source>
</evidence>
<name>A0A9W8A185_9FUNG</name>
<organism evidence="7 8">
    <name type="scientific">Mycoemilia scoparia</name>
    <dbReference type="NCBI Taxonomy" id="417184"/>
    <lineage>
        <taxon>Eukaryota</taxon>
        <taxon>Fungi</taxon>
        <taxon>Fungi incertae sedis</taxon>
        <taxon>Zoopagomycota</taxon>
        <taxon>Kickxellomycotina</taxon>
        <taxon>Kickxellomycetes</taxon>
        <taxon>Kickxellales</taxon>
        <taxon>Kickxellaceae</taxon>
        <taxon>Mycoemilia</taxon>
    </lineage>
</organism>
<dbReference type="AlphaFoldDB" id="A0A9W8A185"/>
<dbReference type="GO" id="GO:0005730">
    <property type="term" value="C:nucleolus"/>
    <property type="evidence" value="ECO:0007669"/>
    <property type="project" value="UniProtKB-SubCell"/>
</dbReference>
<accession>A0A9W8A185</accession>
<dbReference type="InterPro" id="IPR007109">
    <property type="entry name" value="Brix"/>
</dbReference>
<comment type="subcellular location">
    <subcellularLocation>
        <location evidence="1 4">Nucleus</location>
        <location evidence="1 4">Nucleolus</location>
    </subcellularLocation>
</comment>
<proteinExistence type="inferred from homology"/>
<dbReference type="SMART" id="SM00879">
    <property type="entry name" value="Brix"/>
    <property type="match status" value="1"/>
</dbReference>
<comment type="similarity">
    <text evidence="2 4">Belongs to the RPF2 family.</text>
</comment>
<dbReference type="Proteomes" id="UP001150538">
    <property type="component" value="Unassembled WGS sequence"/>
</dbReference>
<evidence type="ECO:0000256" key="1">
    <source>
        <dbReference type="ARBA" id="ARBA00004604"/>
    </source>
</evidence>
<sequence length="327" mass="37083">MLRVTKPRNARSKRAMKEREAKVVENPKTAIFIRGSQTSQAVLDAMRDLYSLKRANAVNFNKKNAIHPFDDETTLEFFSRKNDTSLFAVALHSKKRPNNLILGRTFDHQVLDMIELGIEKIKTIKEFGTRTCGVGIKPLMIFNGEAFGQNEDLEKLKNVLLDFFHGETSEKISLEGLEYVISVTAGPQEANGNVGKIYFRTYLVNKKKSGVRQPRIELEEMGPSIDFALRRTRHASDEMWKQATRVPKELRVKKVKNISYDGMGDKMGRIHLGRQDLDKIQTRKVKALKNKRPSEDDGDDQFGSASQGSSKAANRKKLKEAITIDNV</sequence>
<keyword evidence="8" id="KW-1185">Reference proteome</keyword>
<evidence type="ECO:0000256" key="4">
    <source>
        <dbReference type="RuleBase" id="RU367086"/>
    </source>
</evidence>
<comment type="caution">
    <text evidence="7">The sequence shown here is derived from an EMBL/GenBank/DDBJ whole genome shotgun (WGS) entry which is preliminary data.</text>
</comment>
<feature type="region of interest" description="Disordered" evidence="5">
    <location>
        <begin position="1"/>
        <end position="20"/>
    </location>
</feature>
<evidence type="ECO:0000313" key="7">
    <source>
        <dbReference type="EMBL" id="KAJ1920388.1"/>
    </source>
</evidence>
<evidence type="ECO:0000256" key="5">
    <source>
        <dbReference type="SAM" id="MobiDB-lite"/>
    </source>
</evidence>
<gene>
    <name evidence="7" type="primary">RPF2</name>
    <name evidence="7" type="ORF">H4219_001364</name>
</gene>
<dbReference type="PANTHER" id="PTHR12728">
    <property type="entry name" value="BRIX DOMAIN CONTAINING PROTEIN"/>
    <property type="match status" value="1"/>
</dbReference>